<dbReference type="Proteomes" id="UP000772434">
    <property type="component" value="Unassembled WGS sequence"/>
</dbReference>
<comment type="caution">
    <text evidence="1">The sequence shown here is derived from an EMBL/GenBank/DDBJ whole genome shotgun (WGS) entry which is preliminary data.</text>
</comment>
<evidence type="ECO:0000313" key="1">
    <source>
        <dbReference type="EMBL" id="KAF9065762.1"/>
    </source>
</evidence>
<protein>
    <submittedName>
        <fullName evidence="1">Uncharacterized protein</fullName>
    </submittedName>
</protein>
<reference evidence="1" key="1">
    <citation type="submission" date="2020-11" db="EMBL/GenBank/DDBJ databases">
        <authorList>
            <consortium name="DOE Joint Genome Institute"/>
            <person name="Ahrendt S."/>
            <person name="Riley R."/>
            <person name="Andreopoulos W."/>
            <person name="Labutti K."/>
            <person name="Pangilinan J."/>
            <person name="Ruiz-Duenas F.J."/>
            <person name="Barrasa J.M."/>
            <person name="Sanchez-Garcia M."/>
            <person name="Camarero S."/>
            <person name="Miyauchi S."/>
            <person name="Serrano A."/>
            <person name="Linde D."/>
            <person name="Babiker R."/>
            <person name="Drula E."/>
            <person name="Ayuso-Fernandez I."/>
            <person name="Pacheco R."/>
            <person name="Padilla G."/>
            <person name="Ferreira P."/>
            <person name="Barriuso J."/>
            <person name="Kellner H."/>
            <person name="Castanera R."/>
            <person name="Alfaro M."/>
            <person name="Ramirez L."/>
            <person name="Pisabarro A.G."/>
            <person name="Kuo A."/>
            <person name="Tritt A."/>
            <person name="Lipzen A."/>
            <person name="He G."/>
            <person name="Yan M."/>
            <person name="Ng V."/>
            <person name="Cullen D."/>
            <person name="Martin F."/>
            <person name="Rosso M.-N."/>
            <person name="Henrissat B."/>
            <person name="Hibbett D."/>
            <person name="Martinez A.T."/>
            <person name="Grigoriev I.V."/>
        </authorList>
    </citation>
    <scope>NUCLEOTIDE SEQUENCE</scope>
    <source>
        <strain evidence="1">AH 40177</strain>
    </source>
</reference>
<keyword evidence="2" id="KW-1185">Reference proteome</keyword>
<proteinExistence type="predicted"/>
<dbReference type="AlphaFoldDB" id="A0A9P5U4K6"/>
<sequence length="300" mass="34727">MENERSNGATRLSHHICVLKLNKRQAGCSWWDSDSFSVVWKSKEIERAMLEIEQNLEEAERAKLFSSLSSSGKSHPFGAILYEQYVHQVLAHGKKALVQMQPMTLTPRSLEKDTIYTFQATHIACSKYEEFPQRKRLLLHYSSLPDHTQLQRDVYYVPKHPNNPSFFFWELDNYIIAVFVHVSSDEDGHKKITTTATDIINELKTAASVQFGKDVEVMYLFIAPDLQVISRYSSEEYQQWAIPAKYFEPPITRETKGRVFYLGVPLPDLEEEEVDSARTQLDYYFTRAKNATAEENVITK</sequence>
<gene>
    <name evidence="1" type="ORF">BDP27DRAFT_1450055</name>
</gene>
<organism evidence="1 2">
    <name type="scientific">Rhodocollybia butyracea</name>
    <dbReference type="NCBI Taxonomy" id="206335"/>
    <lineage>
        <taxon>Eukaryota</taxon>
        <taxon>Fungi</taxon>
        <taxon>Dikarya</taxon>
        <taxon>Basidiomycota</taxon>
        <taxon>Agaricomycotina</taxon>
        <taxon>Agaricomycetes</taxon>
        <taxon>Agaricomycetidae</taxon>
        <taxon>Agaricales</taxon>
        <taxon>Marasmiineae</taxon>
        <taxon>Omphalotaceae</taxon>
        <taxon>Rhodocollybia</taxon>
    </lineage>
</organism>
<name>A0A9P5U4K6_9AGAR</name>
<dbReference type="OrthoDB" id="2340858at2759"/>
<evidence type="ECO:0000313" key="2">
    <source>
        <dbReference type="Proteomes" id="UP000772434"/>
    </source>
</evidence>
<dbReference type="EMBL" id="JADNRY010000098">
    <property type="protein sequence ID" value="KAF9065762.1"/>
    <property type="molecule type" value="Genomic_DNA"/>
</dbReference>
<accession>A0A9P5U4K6</accession>